<dbReference type="InterPro" id="IPR001711">
    <property type="entry name" value="PLipase_C_Pinositol-sp_Y"/>
</dbReference>
<dbReference type="Pfam" id="PF00388">
    <property type="entry name" value="PI-PLC-X"/>
    <property type="match status" value="1"/>
</dbReference>
<dbReference type="SUPFAM" id="SSF49562">
    <property type="entry name" value="C2 domain (Calcium/lipid-binding domain, CaLB)"/>
    <property type="match status" value="1"/>
</dbReference>
<dbReference type="GO" id="GO:0005509">
    <property type="term" value="F:calcium ion binding"/>
    <property type="evidence" value="ECO:0007669"/>
    <property type="project" value="InterPro"/>
</dbReference>
<keyword evidence="5 7" id="KW-0443">Lipid metabolism</keyword>
<dbReference type="Pfam" id="PF00387">
    <property type="entry name" value="PI-PLC-Y"/>
    <property type="match status" value="1"/>
</dbReference>
<dbReference type="SUPFAM" id="SSF51695">
    <property type="entry name" value="PLC-like phosphodiesterases"/>
    <property type="match status" value="1"/>
</dbReference>
<evidence type="ECO:0000256" key="7">
    <source>
        <dbReference type="RuleBase" id="RU361133"/>
    </source>
</evidence>
<feature type="compositionally biased region" description="Low complexity" evidence="8">
    <location>
        <begin position="470"/>
        <end position="480"/>
    </location>
</feature>
<dbReference type="GO" id="GO:0016042">
    <property type="term" value="P:lipid catabolic process"/>
    <property type="evidence" value="ECO:0007669"/>
    <property type="project" value="UniProtKB-KW"/>
</dbReference>
<feature type="domain" description="C2" evidence="9">
    <location>
        <begin position="640"/>
        <end position="775"/>
    </location>
</feature>
<dbReference type="PANTHER" id="PTHR10336:SF36">
    <property type="entry name" value="1-PHOSPHATIDYLINOSITOL 4,5-BISPHOSPHATE PHOSPHODIESTERASE BETA-4"/>
    <property type="match status" value="1"/>
</dbReference>
<evidence type="ECO:0000259" key="10">
    <source>
        <dbReference type="PROSITE" id="PS50008"/>
    </source>
</evidence>
<evidence type="ECO:0000313" key="15">
    <source>
        <dbReference type="Proteomes" id="UP000325113"/>
    </source>
</evidence>
<dbReference type="Proteomes" id="UP000324907">
    <property type="component" value="Unassembled WGS sequence"/>
</dbReference>
<evidence type="ECO:0000256" key="8">
    <source>
        <dbReference type="SAM" id="MobiDB-lite"/>
    </source>
</evidence>
<feature type="region of interest" description="Disordered" evidence="8">
    <location>
        <begin position="183"/>
        <end position="241"/>
    </location>
</feature>
<dbReference type="PROSITE" id="PS50004">
    <property type="entry name" value="C2"/>
    <property type="match status" value="1"/>
</dbReference>
<dbReference type="InterPro" id="IPR002048">
    <property type="entry name" value="EF_hand_dom"/>
</dbReference>
<accession>A0A5A8CDK2</accession>
<dbReference type="SMART" id="SM00148">
    <property type="entry name" value="PLCXc"/>
    <property type="match status" value="1"/>
</dbReference>
<dbReference type="SMART" id="SM00239">
    <property type="entry name" value="C2"/>
    <property type="match status" value="1"/>
</dbReference>
<feature type="domain" description="EF-hand" evidence="11">
    <location>
        <begin position="67"/>
        <end position="102"/>
    </location>
</feature>
<gene>
    <name evidence="13" type="ORF">FNF28_03872</name>
    <name evidence="12" type="ORF">FNF31_07091</name>
</gene>
<feature type="domain" description="EF-hand" evidence="11">
    <location>
        <begin position="31"/>
        <end position="66"/>
    </location>
</feature>
<evidence type="ECO:0000259" key="9">
    <source>
        <dbReference type="PROSITE" id="PS50004"/>
    </source>
</evidence>
<evidence type="ECO:0000313" key="13">
    <source>
        <dbReference type="EMBL" id="KAA0164332.1"/>
    </source>
</evidence>
<dbReference type="Proteomes" id="UP000325113">
    <property type="component" value="Unassembled WGS sequence"/>
</dbReference>
<dbReference type="CDD" id="cd08558">
    <property type="entry name" value="PI-PLCc_eukaryota"/>
    <property type="match status" value="1"/>
</dbReference>
<protein>
    <recommendedName>
        <fullName evidence="1 7">Phosphoinositide phospholipase C</fullName>
        <ecNumber evidence="1 7">3.1.4.11</ecNumber>
    </recommendedName>
</protein>
<reference evidence="14 15" key="1">
    <citation type="submission" date="2019-07" db="EMBL/GenBank/DDBJ databases">
        <title>Genomes of Cafeteria roenbergensis.</title>
        <authorList>
            <person name="Fischer M.G."/>
            <person name="Hackl T."/>
            <person name="Roman M."/>
        </authorList>
    </citation>
    <scope>NUCLEOTIDE SEQUENCE [LARGE SCALE GENOMIC DNA]</scope>
    <source>
        <strain evidence="12 15">Cflag</strain>
        <strain evidence="13 14">RCC970-E3</strain>
    </source>
</reference>
<dbReference type="EC" id="3.1.4.11" evidence="1 7"/>
<feature type="domain" description="PI-PLC Y-box" evidence="10">
    <location>
        <begin position="522"/>
        <end position="633"/>
    </location>
</feature>
<dbReference type="PRINTS" id="PR00390">
    <property type="entry name" value="PHPHLIPASEC"/>
</dbReference>
<dbReference type="EMBL" id="VLTM01000127">
    <property type="protein sequence ID" value="KAA0150140.1"/>
    <property type="molecule type" value="Genomic_DNA"/>
</dbReference>
<keyword evidence="4 7" id="KW-0442">Lipid degradation</keyword>
<dbReference type="PROSITE" id="PS50222">
    <property type="entry name" value="EF_HAND_2"/>
    <property type="match status" value="2"/>
</dbReference>
<dbReference type="GO" id="GO:0004435">
    <property type="term" value="F:phosphatidylinositol-4,5-bisphosphate phospholipase C activity"/>
    <property type="evidence" value="ECO:0007669"/>
    <property type="project" value="UniProtKB-EC"/>
</dbReference>
<dbReference type="InterPro" id="IPR035892">
    <property type="entry name" value="C2_domain_sf"/>
</dbReference>
<feature type="compositionally biased region" description="Low complexity" evidence="8">
    <location>
        <begin position="207"/>
        <end position="221"/>
    </location>
</feature>
<dbReference type="GO" id="GO:0051209">
    <property type="term" value="P:release of sequestered calcium ion into cytosol"/>
    <property type="evidence" value="ECO:0007669"/>
    <property type="project" value="TreeGrafter"/>
</dbReference>
<dbReference type="CDD" id="cd15898">
    <property type="entry name" value="EFh_PI-PLC"/>
    <property type="match status" value="1"/>
</dbReference>
<comment type="caution">
    <text evidence="12">The sequence shown here is derived from an EMBL/GenBank/DDBJ whole genome shotgun (WGS) entry which is preliminary data.</text>
</comment>
<dbReference type="InterPro" id="IPR000909">
    <property type="entry name" value="PLipase_C_PInositol-sp_X_dom"/>
</dbReference>
<dbReference type="InterPro" id="IPR000008">
    <property type="entry name" value="C2_dom"/>
</dbReference>
<keyword evidence="2 7" id="KW-0378">Hydrolase</keyword>
<dbReference type="InterPro" id="IPR017946">
    <property type="entry name" value="PLC-like_Pdiesterase_TIM-brl"/>
</dbReference>
<dbReference type="Gene3D" id="3.20.20.190">
    <property type="entry name" value="Phosphatidylinositol (PI) phosphodiesterase"/>
    <property type="match status" value="1"/>
</dbReference>
<feature type="region of interest" description="Disordered" evidence="8">
    <location>
        <begin position="449"/>
        <end position="480"/>
    </location>
</feature>
<dbReference type="Pfam" id="PF13499">
    <property type="entry name" value="EF-hand_7"/>
    <property type="match status" value="1"/>
</dbReference>
<dbReference type="PANTHER" id="PTHR10336">
    <property type="entry name" value="PHOSPHOINOSITIDE-SPECIFIC PHOSPHOLIPASE C FAMILY PROTEIN"/>
    <property type="match status" value="1"/>
</dbReference>
<sequence length="795" mass="83178">MGICMARQAGAETFEGSDRYTSGPLAHSASPIEPLIASKWKEMDRDGSGSLSFSELQALLVALNIVITDKVLKAKFEKFDTSKDGELSLDEFRQLFNAFNDKPGPEIDALFTKYARDGLIHASGFAAFLRDEQGEAAPRGVSPQALLDGVKAKLAAMLAKTAAGGGDDAAEAARRDAALARFSQATKEAAEEEQSAEARHPTAAGLAAKAPDAVRAAAAAPTPSPAKGGGPSEEADEVAVRRRAATAAASDVASKGALSFQEFAAYITSPALNSPLAPTTHDMSHPLSSYFVSSTHNSYLSGNQLHGRSTADAIRRALALGARVIELDCYSANDAALGTAEPWVTHGGTLTGKLPFREAVRAVAEYAFRPENVIPSDAPVILTLENHCSKSGQSVQAAILREELGDLLHVPPAERPAVYPSPESMRGKVLIRDKPGRPLEYAGASEAAEAAAAEAADQDDADPDDDQAEQEAAQAAAIAAQTAAESGAPLSAAAASAAATPATVQPKVLHPDLMALVAVPNMKFRGFHKLASYCPGPASSSFSEDLMAAAAKGAKLKGSPSSIAELAKTHLLRVYPKGVRVDSSNFSPGRFWALGCQLAALNYQYGDRSVHTNQAFFSQNGGCGYVLKPAWMRSDGPIAPFHHSGSPSQRRPTGTRSVKLTVTVISAHFLPKPREYKDGRDIIDPFVEVRVAGAPADEACHTTGVISDNGFNPCWVDPAKPSLKPTATFTVGRPDVAVLTFSVSDKNLAGSVIVAQAGVPLAALRTGTRAIALLDSLSLPLPATKLIVRIRATSG</sequence>
<feature type="compositionally biased region" description="Acidic residues" evidence="8">
    <location>
        <begin position="456"/>
        <end position="469"/>
    </location>
</feature>
<dbReference type="SMART" id="SM00149">
    <property type="entry name" value="PLCYc"/>
    <property type="match status" value="1"/>
</dbReference>
<keyword evidence="3" id="KW-0106">Calcium</keyword>
<dbReference type="SMART" id="SM00054">
    <property type="entry name" value="EFh"/>
    <property type="match status" value="2"/>
</dbReference>
<comment type="catalytic activity">
    <reaction evidence="7">
        <text>a 1,2-diacyl-sn-glycero-3-phospho-(1D-myo-inositol-4,5-bisphosphate) + H2O = 1D-myo-inositol 1,4,5-trisphosphate + a 1,2-diacyl-sn-glycerol + H(+)</text>
        <dbReference type="Rhea" id="RHEA:33179"/>
        <dbReference type="ChEBI" id="CHEBI:15377"/>
        <dbReference type="ChEBI" id="CHEBI:15378"/>
        <dbReference type="ChEBI" id="CHEBI:17815"/>
        <dbReference type="ChEBI" id="CHEBI:58456"/>
        <dbReference type="ChEBI" id="CHEBI:203600"/>
        <dbReference type="EC" id="3.1.4.11"/>
    </reaction>
</comment>
<dbReference type="AlphaFoldDB" id="A0A5A8CDK2"/>
<dbReference type="SUPFAM" id="SSF47473">
    <property type="entry name" value="EF-hand"/>
    <property type="match status" value="1"/>
</dbReference>
<dbReference type="PROSITE" id="PS50008">
    <property type="entry name" value="PIPLC_Y_DOMAIN"/>
    <property type="match status" value="1"/>
</dbReference>
<dbReference type="Gene3D" id="1.10.238.10">
    <property type="entry name" value="EF-hand"/>
    <property type="match status" value="1"/>
</dbReference>
<dbReference type="GO" id="GO:0048015">
    <property type="term" value="P:phosphatidylinositol-mediated signaling"/>
    <property type="evidence" value="ECO:0007669"/>
    <property type="project" value="TreeGrafter"/>
</dbReference>
<dbReference type="Pfam" id="PF00168">
    <property type="entry name" value="C2"/>
    <property type="match status" value="1"/>
</dbReference>
<organism evidence="12 15">
    <name type="scientific">Cafeteria roenbergensis</name>
    <name type="common">Marine flagellate</name>
    <dbReference type="NCBI Taxonomy" id="33653"/>
    <lineage>
        <taxon>Eukaryota</taxon>
        <taxon>Sar</taxon>
        <taxon>Stramenopiles</taxon>
        <taxon>Bigyra</taxon>
        <taxon>Opalozoa</taxon>
        <taxon>Bicosoecida</taxon>
        <taxon>Cafeteriaceae</taxon>
        <taxon>Cafeteria</taxon>
    </lineage>
</organism>
<evidence type="ECO:0000256" key="2">
    <source>
        <dbReference type="ARBA" id="ARBA00022801"/>
    </source>
</evidence>
<name>A0A5A8CDK2_CAFRO</name>
<keyword evidence="6" id="KW-0807">Transducer</keyword>
<dbReference type="PROSITE" id="PS50007">
    <property type="entry name" value="PIPLC_X_DOMAIN"/>
    <property type="match status" value="1"/>
</dbReference>
<evidence type="ECO:0000256" key="1">
    <source>
        <dbReference type="ARBA" id="ARBA00012368"/>
    </source>
</evidence>
<evidence type="ECO:0000256" key="5">
    <source>
        <dbReference type="ARBA" id="ARBA00023098"/>
    </source>
</evidence>
<evidence type="ECO:0000256" key="6">
    <source>
        <dbReference type="ARBA" id="ARBA00023224"/>
    </source>
</evidence>
<evidence type="ECO:0000256" key="4">
    <source>
        <dbReference type="ARBA" id="ARBA00022963"/>
    </source>
</evidence>
<proteinExistence type="predicted"/>
<evidence type="ECO:0000313" key="14">
    <source>
        <dbReference type="Proteomes" id="UP000324907"/>
    </source>
</evidence>
<dbReference type="PROSITE" id="PS00018">
    <property type="entry name" value="EF_HAND_1"/>
    <property type="match status" value="2"/>
</dbReference>
<evidence type="ECO:0000256" key="3">
    <source>
        <dbReference type="ARBA" id="ARBA00022837"/>
    </source>
</evidence>
<evidence type="ECO:0000313" key="12">
    <source>
        <dbReference type="EMBL" id="KAA0150140.1"/>
    </source>
</evidence>
<dbReference type="Gene3D" id="2.60.40.150">
    <property type="entry name" value="C2 domain"/>
    <property type="match status" value="1"/>
</dbReference>
<dbReference type="CDD" id="cd00275">
    <property type="entry name" value="C2_PLC_like"/>
    <property type="match status" value="1"/>
</dbReference>
<dbReference type="InterPro" id="IPR011992">
    <property type="entry name" value="EF-hand-dom_pair"/>
</dbReference>
<dbReference type="InterPro" id="IPR018247">
    <property type="entry name" value="EF_Hand_1_Ca_BS"/>
</dbReference>
<evidence type="ECO:0000259" key="11">
    <source>
        <dbReference type="PROSITE" id="PS50222"/>
    </source>
</evidence>
<dbReference type="InterPro" id="IPR001192">
    <property type="entry name" value="PI-PLC_fam"/>
</dbReference>
<dbReference type="EMBL" id="VLTL01000057">
    <property type="protein sequence ID" value="KAA0164332.1"/>
    <property type="molecule type" value="Genomic_DNA"/>
</dbReference>